<sequence length="285" mass="32773">MDYRLYTKTIELFASKKEKGGYTMTPVKKWVDRDENCQPIISYKDQRNENVGLVLDELIIIDLDIHKKSENGIKTFNNWIRKQDNIDEILDDMKNTMTVLTPSGGMHIYFKIPKDTENTEKPKVKAMPGVDLLTGKNKYIPAPGCNRIDGIYKIKEDSDTDIKDAPQWAIKLFKDAQSDNVKTSNFKPISSKFGSIRDLSNEQIHHPMNQILNDLFNGFGEGERNMKMASHIGRLMNQVKREVITLQMARYVAIATAENCNPPMSYEELETIWTSILKKSMKEPF</sequence>
<dbReference type="SMART" id="SM00942">
    <property type="entry name" value="PriCT_1"/>
    <property type="match status" value="1"/>
</dbReference>
<dbReference type="SUPFAM" id="SSF56747">
    <property type="entry name" value="Prim-pol domain"/>
    <property type="match status" value="1"/>
</dbReference>
<dbReference type="CDD" id="cd04859">
    <property type="entry name" value="Prim_Pol"/>
    <property type="match status" value="1"/>
</dbReference>
<dbReference type="RefSeq" id="WP_058709750.1">
    <property type="nucleotide sequence ID" value="NZ_CABMFV010000012.1"/>
</dbReference>
<evidence type="ECO:0000313" key="3">
    <source>
        <dbReference type="EMBL" id="RGM27574.1"/>
    </source>
</evidence>
<gene>
    <name evidence="3" type="ORF">DXC19_12365</name>
</gene>
<dbReference type="InterPro" id="IPR014820">
    <property type="entry name" value="PriCT_1"/>
</dbReference>
<protein>
    <recommendedName>
        <fullName evidence="5">DNA primase</fullName>
    </recommendedName>
</protein>
<dbReference type="AlphaFoldDB" id="A0A8B2ZML2"/>
<dbReference type="SMART" id="SM00943">
    <property type="entry name" value="Prim-Pol"/>
    <property type="match status" value="1"/>
</dbReference>
<comment type="caution">
    <text evidence="3">The sequence shown here is derived from an EMBL/GenBank/DDBJ whole genome shotgun (WGS) entry which is preliminary data.</text>
</comment>
<dbReference type="Pfam" id="PF09250">
    <property type="entry name" value="Prim-Pol"/>
    <property type="match status" value="1"/>
</dbReference>
<reference evidence="3 4" key="1">
    <citation type="submission" date="2018-08" db="EMBL/GenBank/DDBJ databases">
        <title>A genome reference for cultivated species of the human gut microbiota.</title>
        <authorList>
            <person name="Zou Y."/>
            <person name="Xue W."/>
            <person name="Luo G."/>
        </authorList>
    </citation>
    <scope>NUCLEOTIDE SEQUENCE [LARGE SCALE GENOMIC DNA]</scope>
    <source>
        <strain evidence="3 4">OM08-17AT</strain>
    </source>
</reference>
<evidence type="ECO:0008006" key="5">
    <source>
        <dbReference type="Google" id="ProtNLM"/>
    </source>
</evidence>
<name>A0A8B2ZML2_STAWA</name>
<feature type="domain" description="Primase C-terminal 1" evidence="1">
    <location>
        <begin position="214"/>
        <end position="282"/>
    </location>
</feature>
<evidence type="ECO:0000259" key="1">
    <source>
        <dbReference type="SMART" id="SM00942"/>
    </source>
</evidence>
<dbReference type="Proteomes" id="UP000261016">
    <property type="component" value="Unassembled WGS sequence"/>
</dbReference>
<feature type="domain" description="DNA primase/polymerase bifunctional N-terminal" evidence="2">
    <location>
        <begin position="10"/>
        <end position="169"/>
    </location>
</feature>
<dbReference type="InterPro" id="IPR015330">
    <property type="entry name" value="DNA_primase/pol_bifunc_N"/>
</dbReference>
<evidence type="ECO:0000313" key="4">
    <source>
        <dbReference type="Proteomes" id="UP000261016"/>
    </source>
</evidence>
<dbReference type="EMBL" id="QSTD01000012">
    <property type="protein sequence ID" value="RGM27574.1"/>
    <property type="molecule type" value="Genomic_DNA"/>
</dbReference>
<organism evidence="3 4">
    <name type="scientific">Staphylococcus warneri</name>
    <dbReference type="NCBI Taxonomy" id="1292"/>
    <lineage>
        <taxon>Bacteria</taxon>
        <taxon>Bacillati</taxon>
        <taxon>Bacillota</taxon>
        <taxon>Bacilli</taxon>
        <taxon>Bacillales</taxon>
        <taxon>Staphylococcaceae</taxon>
        <taxon>Staphylococcus</taxon>
    </lineage>
</organism>
<accession>A0A8B2ZML2</accession>
<proteinExistence type="predicted"/>
<evidence type="ECO:0000259" key="2">
    <source>
        <dbReference type="SMART" id="SM00943"/>
    </source>
</evidence>